<evidence type="ECO:0000313" key="3">
    <source>
        <dbReference type="Proteomes" id="UP000886595"/>
    </source>
</evidence>
<comment type="caution">
    <text evidence="2">The sequence shown here is derived from an EMBL/GenBank/DDBJ whole genome shotgun (WGS) entry which is preliminary data.</text>
</comment>
<evidence type="ECO:0000256" key="1">
    <source>
        <dbReference type="SAM" id="MobiDB-lite"/>
    </source>
</evidence>
<gene>
    <name evidence="2" type="ORF">Bca52824_019880</name>
</gene>
<evidence type="ECO:0000313" key="2">
    <source>
        <dbReference type="EMBL" id="KAG2316758.1"/>
    </source>
</evidence>
<name>A0A8X7VRN5_BRACI</name>
<dbReference type="EMBL" id="JAAMPC010000004">
    <property type="protein sequence ID" value="KAG2316758.1"/>
    <property type="molecule type" value="Genomic_DNA"/>
</dbReference>
<keyword evidence="3" id="KW-1185">Reference proteome</keyword>
<organism evidence="2 3">
    <name type="scientific">Brassica carinata</name>
    <name type="common">Ethiopian mustard</name>
    <name type="synonym">Abyssinian cabbage</name>
    <dbReference type="NCBI Taxonomy" id="52824"/>
    <lineage>
        <taxon>Eukaryota</taxon>
        <taxon>Viridiplantae</taxon>
        <taxon>Streptophyta</taxon>
        <taxon>Embryophyta</taxon>
        <taxon>Tracheophyta</taxon>
        <taxon>Spermatophyta</taxon>
        <taxon>Magnoliopsida</taxon>
        <taxon>eudicotyledons</taxon>
        <taxon>Gunneridae</taxon>
        <taxon>Pentapetalae</taxon>
        <taxon>rosids</taxon>
        <taxon>malvids</taxon>
        <taxon>Brassicales</taxon>
        <taxon>Brassicaceae</taxon>
        <taxon>Brassiceae</taxon>
        <taxon>Brassica</taxon>
    </lineage>
</organism>
<dbReference type="AlphaFoldDB" id="A0A8X7VRN5"/>
<feature type="compositionally biased region" description="Low complexity" evidence="1">
    <location>
        <begin position="12"/>
        <end position="30"/>
    </location>
</feature>
<proteinExistence type="predicted"/>
<feature type="region of interest" description="Disordered" evidence="1">
    <location>
        <begin position="1"/>
        <end position="97"/>
    </location>
</feature>
<accession>A0A8X7VRN5</accession>
<feature type="compositionally biased region" description="Basic residues" evidence="1">
    <location>
        <begin position="1"/>
        <end position="11"/>
    </location>
</feature>
<dbReference type="Proteomes" id="UP000886595">
    <property type="component" value="Unassembled WGS sequence"/>
</dbReference>
<sequence>MAKKNKPKKPSTKPGPTGSGSPSSSNQTTPASLPAVNSTSPPKQANPVDSSASSGLKLQLEPPILTPVTIEASESQSPKSKPSATAQTLIRPKQREGKARLRAFCQQDLRQAKSKLELIYKRKEARPPSRQIQVLHLLRIRDMPLRLIREPCLQRILGPCHETILPLTSVMVPPLSPVLLEKTFAELLVAASSQFALPPSPPLPLKLQ</sequence>
<reference evidence="2 3" key="1">
    <citation type="submission" date="2020-02" db="EMBL/GenBank/DDBJ databases">
        <authorList>
            <person name="Ma Q."/>
            <person name="Huang Y."/>
            <person name="Song X."/>
            <person name="Pei D."/>
        </authorList>
    </citation>
    <scope>NUCLEOTIDE SEQUENCE [LARGE SCALE GENOMIC DNA]</scope>
    <source>
        <strain evidence="2">Sxm20200214</strain>
        <tissue evidence="2">Leaf</tissue>
    </source>
</reference>
<feature type="compositionally biased region" description="Polar residues" evidence="1">
    <location>
        <begin position="72"/>
        <end position="88"/>
    </location>
</feature>
<protein>
    <submittedName>
        <fullName evidence="2">Uncharacterized protein</fullName>
    </submittedName>
</protein>
<feature type="compositionally biased region" description="Polar residues" evidence="1">
    <location>
        <begin position="35"/>
        <end position="56"/>
    </location>
</feature>